<gene>
    <name evidence="2" type="ORF">AAFF_G00160170</name>
</gene>
<protein>
    <submittedName>
        <fullName evidence="2">Uncharacterized protein</fullName>
    </submittedName>
</protein>
<proteinExistence type="predicted"/>
<name>A0AAD7RMX5_9TELE</name>
<dbReference type="AlphaFoldDB" id="A0AAD7RMX5"/>
<organism evidence="2 3">
    <name type="scientific">Aldrovandia affinis</name>
    <dbReference type="NCBI Taxonomy" id="143900"/>
    <lineage>
        <taxon>Eukaryota</taxon>
        <taxon>Metazoa</taxon>
        <taxon>Chordata</taxon>
        <taxon>Craniata</taxon>
        <taxon>Vertebrata</taxon>
        <taxon>Euteleostomi</taxon>
        <taxon>Actinopterygii</taxon>
        <taxon>Neopterygii</taxon>
        <taxon>Teleostei</taxon>
        <taxon>Notacanthiformes</taxon>
        <taxon>Halosauridae</taxon>
        <taxon>Aldrovandia</taxon>
    </lineage>
</organism>
<comment type="caution">
    <text evidence="2">The sequence shown here is derived from an EMBL/GenBank/DDBJ whole genome shotgun (WGS) entry which is preliminary data.</text>
</comment>
<evidence type="ECO:0000256" key="1">
    <source>
        <dbReference type="SAM" id="MobiDB-lite"/>
    </source>
</evidence>
<feature type="compositionally biased region" description="Basic residues" evidence="1">
    <location>
        <begin position="1"/>
        <end position="12"/>
    </location>
</feature>
<dbReference type="EMBL" id="JAINUG010000217">
    <property type="protein sequence ID" value="KAJ8387077.1"/>
    <property type="molecule type" value="Genomic_DNA"/>
</dbReference>
<dbReference type="Proteomes" id="UP001221898">
    <property type="component" value="Unassembled WGS sequence"/>
</dbReference>
<evidence type="ECO:0000313" key="2">
    <source>
        <dbReference type="EMBL" id="KAJ8387077.1"/>
    </source>
</evidence>
<feature type="region of interest" description="Disordered" evidence="1">
    <location>
        <begin position="1"/>
        <end position="50"/>
    </location>
</feature>
<accession>A0AAD7RMX5</accession>
<sequence>MHTQHRPLKRSPVRPAAQLPRALRASVSQGFPKRSPSQRKSLQRARPRAACERDVFLRGESLSVRLATEPHRERLDVLKLHTKMRGWILHIRSEMNPLPRGFPPGEVFDASPRSHIIAANRFARHRGKRYITGASP</sequence>
<keyword evidence="3" id="KW-1185">Reference proteome</keyword>
<evidence type="ECO:0000313" key="3">
    <source>
        <dbReference type="Proteomes" id="UP001221898"/>
    </source>
</evidence>
<feature type="compositionally biased region" description="Low complexity" evidence="1">
    <location>
        <begin position="14"/>
        <end position="25"/>
    </location>
</feature>
<reference evidence="2" key="1">
    <citation type="journal article" date="2023" name="Science">
        <title>Genome structures resolve the early diversification of teleost fishes.</title>
        <authorList>
            <person name="Parey E."/>
            <person name="Louis A."/>
            <person name="Montfort J."/>
            <person name="Bouchez O."/>
            <person name="Roques C."/>
            <person name="Iampietro C."/>
            <person name="Lluch J."/>
            <person name="Castinel A."/>
            <person name="Donnadieu C."/>
            <person name="Desvignes T."/>
            <person name="Floi Bucao C."/>
            <person name="Jouanno E."/>
            <person name="Wen M."/>
            <person name="Mejri S."/>
            <person name="Dirks R."/>
            <person name="Jansen H."/>
            <person name="Henkel C."/>
            <person name="Chen W.J."/>
            <person name="Zahm M."/>
            <person name="Cabau C."/>
            <person name="Klopp C."/>
            <person name="Thompson A.W."/>
            <person name="Robinson-Rechavi M."/>
            <person name="Braasch I."/>
            <person name="Lecointre G."/>
            <person name="Bobe J."/>
            <person name="Postlethwait J.H."/>
            <person name="Berthelot C."/>
            <person name="Roest Crollius H."/>
            <person name="Guiguen Y."/>
        </authorList>
    </citation>
    <scope>NUCLEOTIDE SEQUENCE</scope>
    <source>
        <strain evidence="2">NC1722</strain>
    </source>
</reference>